<dbReference type="Proteomes" id="UP000024635">
    <property type="component" value="Unassembled WGS sequence"/>
</dbReference>
<reference evidence="2" key="1">
    <citation type="journal article" date="2015" name="Nat. Genet.">
        <title>The genome and transcriptome of the zoonotic hookworm Ancylostoma ceylanicum identify infection-specific gene families.</title>
        <authorList>
            <person name="Schwarz E.M."/>
            <person name="Hu Y."/>
            <person name="Antoshechkin I."/>
            <person name="Miller M.M."/>
            <person name="Sternberg P.W."/>
            <person name="Aroian R.V."/>
        </authorList>
    </citation>
    <scope>NUCLEOTIDE SEQUENCE</scope>
    <source>
        <strain evidence="2">HY135</strain>
    </source>
</reference>
<evidence type="ECO:0000313" key="2">
    <source>
        <dbReference type="Proteomes" id="UP000024635"/>
    </source>
</evidence>
<gene>
    <name evidence="1" type="primary">Acey_s0319.g2364</name>
    <name evidence="1" type="ORF">Y032_0319g2364</name>
</gene>
<proteinExistence type="predicted"/>
<sequence>MTIDMTIVTSKNSPLVLDVWKACIMSKLLFRVERQELGFSGMLIRLMIIVFFQEVIGNCVPALSGVRVYL</sequence>
<evidence type="ECO:0000313" key="1">
    <source>
        <dbReference type="EMBL" id="EYB84305.1"/>
    </source>
</evidence>
<organism evidence="1 2">
    <name type="scientific">Ancylostoma ceylanicum</name>
    <dbReference type="NCBI Taxonomy" id="53326"/>
    <lineage>
        <taxon>Eukaryota</taxon>
        <taxon>Metazoa</taxon>
        <taxon>Ecdysozoa</taxon>
        <taxon>Nematoda</taxon>
        <taxon>Chromadorea</taxon>
        <taxon>Rhabditida</taxon>
        <taxon>Rhabditina</taxon>
        <taxon>Rhabditomorpha</taxon>
        <taxon>Strongyloidea</taxon>
        <taxon>Ancylostomatidae</taxon>
        <taxon>Ancylostomatinae</taxon>
        <taxon>Ancylostoma</taxon>
    </lineage>
</organism>
<dbReference type="EMBL" id="JARK01001655">
    <property type="protein sequence ID" value="EYB84305.1"/>
    <property type="molecule type" value="Genomic_DNA"/>
</dbReference>
<dbReference type="AlphaFoldDB" id="A0A016S0X6"/>
<accession>A0A016S0X6</accession>
<comment type="caution">
    <text evidence="1">The sequence shown here is derived from an EMBL/GenBank/DDBJ whole genome shotgun (WGS) entry which is preliminary data.</text>
</comment>
<name>A0A016S0X6_9BILA</name>
<keyword evidence="2" id="KW-1185">Reference proteome</keyword>
<protein>
    <submittedName>
        <fullName evidence="1">Uncharacterized protein</fullName>
    </submittedName>
</protein>